<accession>A0ABY8VXY2</accession>
<evidence type="ECO:0000313" key="7">
    <source>
        <dbReference type="EMBL" id="WIM87865.1"/>
    </source>
</evidence>
<dbReference type="Gene3D" id="3.60.120.10">
    <property type="entry name" value="Anthranilate synthase"/>
    <property type="match status" value="1"/>
</dbReference>
<dbReference type="InterPro" id="IPR004561">
    <property type="entry name" value="IsoChor_synthase"/>
</dbReference>
<evidence type="ECO:0000256" key="1">
    <source>
        <dbReference type="ARBA" id="ARBA00000799"/>
    </source>
</evidence>
<comment type="catalytic activity">
    <reaction evidence="1">
        <text>chorismate = isochorismate</text>
        <dbReference type="Rhea" id="RHEA:18985"/>
        <dbReference type="ChEBI" id="CHEBI:29748"/>
        <dbReference type="ChEBI" id="CHEBI:29780"/>
        <dbReference type="EC" id="5.4.4.2"/>
    </reaction>
</comment>
<organism evidence="7 8">
    <name type="scientific">Candidatus Mycobacterium wuenschmannii</name>
    <dbReference type="NCBI Taxonomy" id="3027808"/>
    <lineage>
        <taxon>Bacteria</taxon>
        <taxon>Bacillati</taxon>
        <taxon>Actinomycetota</taxon>
        <taxon>Actinomycetes</taxon>
        <taxon>Mycobacteriales</taxon>
        <taxon>Mycobacteriaceae</taxon>
        <taxon>Mycobacterium</taxon>
    </lineage>
</organism>
<dbReference type="GO" id="GO:0008909">
    <property type="term" value="F:isochorismate synthase activity"/>
    <property type="evidence" value="ECO:0007669"/>
    <property type="project" value="UniProtKB-EC"/>
</dbReference>
<evidence type="ECO:0000256" key="4">
    <source>
        <dbReference type="ARBA" id="ARBA00023235"/>
    </source>
</evidence>
<dbReference type="PANTHER" id="PTHR42839:SF2">
    <property type="entry name" value="ISOCHORISMATE SYNTHASE ENTC"/>
    <property type="match status" value="1"/>
</dbReference>
<evidence type="ECO:0000256" key="2">
    <source>
        <dbReference type="ARBA" id="ARBA00005297"/>
    </source>
</evidence>
<proteinExistence type="inferred from homology"/>
<reference evidence="7 8" key="1">
    <citation type="journal article" date="2023" name="Microbiol. Resour. Announc.">
        <title>Complete Genome Sequence of Mycobacterium wuenschmanii, a novel Nontuberculous Mycobacterium Isolated from a captive population of Amazon Milk Frogs.</title>
        <authorList>
            <person name="Hicks J."/>
            <person name="Zeineldin M."/>
            <person name="Ward H."/>
            <person name="Wuenschmann A."/>
            <person name="Camp P."/>
            <person name="Farrell D."/>
            <person name="Lehman K."/>
            <person name="Thacker T."/>
            <person name="Cuthbert E."/>
        </authorList>
    </citation>
    <scope>NUCLEOTIDE SEQUENCE [LARGE SCALE GENOMIC DNA]</scope>
    <source>
        <strain evidence="7 8">Wuenschmanii</strain>
    </source>
</reference>
<evidence type="ECO:0000313" key="8">
    <source>
        <dbReference type="Proteomes" id="UP001236585"/>
    </source>
</evidence>
<keyword evidence="4 7" id="KW-0413">Isomerase</keyword>
<comment type="similarity">
    <text evidence="2">Belongs to the isochorismate synthase family.</text>
</comment>
<dbReference type="EMBL" id="CP126981">
    <property type="protein sequence ID" value="WIM87865.1"/>
    <property type="molecule type" value="Genomic_DNA"/>
</dbReference>
<sequence length="365" mass="37585">MTAEPPFVVCGPSGALIADGVLAGYRDVADAQSALRSGEASIVMGALPFDVDGPTALMAPRSVQRVAALPDWPTGPMPAVRVSGMLPAPEEHRARVRRACDELAAADSPLQKVVLARALRLTADAPLDARILLRRLVDNDPAAYGYLVDLSAAGGDYAGRALVGASPELLVARDGDRVTCQPFAGSAPRHADPDLDAAAGAALAESAKDRHEHQLVIDTMAAALRPLCSELTTAAEPALSRTAALWHLSTPVVGTLRDTSTTAMDLALAVHPTPAVGGVPTEAAVELIGELEGDRGFYAGAVGWCDANGDGRWVVTLRGAQLAADRRGALAHAGGGIVAESDPDGEVAETTTKFITILTALGVRP</sequence>
<evidence type="ECO:0000259" key="6">
    <source>
        <dbReference type="Pfam" id="PF00425"/>
    </source>
</evidence>
<dbReference type="Pfam" id="PF00425">
    <property type="entry name" value="Chorismate_bind"/>
    <property type="match status" value="1"/>
</dbReference>
<dbReference type="PANTHER" id="PTHR42839">
    <property type="entry name" value="ISOCHORISMATE SYNTHASE ENTC"/>
    <property type="match status" value="1"/>
</dbReference>
<feature type="domain" description="Chorismate-utilising enzyme C-terminal" evidence="6">
    <location>
        <begin position="90"/>
        <end position="353"/>
    </location>
</feature>
<gene>
    <name evidence="7" type="ORF">PT015_24095</name>
</gene>
<dbReference type="Proteomes" id="UP001236585">
    <property type="component" value="Chromosome"/>
</dbReference>
<dbReference type="InterPro" id="IPR005801">
    <property type="entry name" value="ADC_synthase"/>
</dbReference>
<protein>
    <recommendedName>
        <fullName evidence="3">isochorismate synthase</fullName>
        <ecNumber evidence="3">5.4.4.2</ecNumber>
    </recommendedName>
    <alternativeName>
        <fullName evidence="5">Isochorismate mutase</fullName>
    </alternativeName>
</protein>
<dbReference type="EC" id="5.4.4.2" evidence="3"/>
<name>A0ABY8VXY2_9MYCO</name>
<dbReference type="InterPro" id="IPR015890">
    <property type="entry name" value="Chorismate_C"/>
</dbReference>
<evidence type="ECO:0000256" key="5">
    <source>
        <dbReference type="ARBA" id="ARBA00041564"/>
    </source>
</evidence>
<dbReference type="RefSeq" id="WP_285187790.1">
    <property type="nucleotide sequence ID" value="NZ_CP126981.1"/>
</dbReference>
<dbReference type="SUPFAM" id="SSF56322">
    <property type="entry name" value="ADC synthase"/>
    <property type="match status" value="1"/>
</dbReference>
<keyword evidence="8" id="KW-1185">Reference proteome</keyword>
<evidence type="ECO:0000256" key="3">
    <source>
        <dbReference type="ARBA" id="ARBA00012824"/>
    </source>
</evidence>
<dbReference type="NCBIfam" id="TIGR00543">
    <property type="entry name" value="isochor_syn"/>
    <property type="match status" value="1"/>
</dbReference>